<gene>
    <name evidence="1" type="ORF">Pgy4_37466</name>
</gene>
<name>F3CHC0_PSESG</name>
<reference evidence="1 2" key="1">
    <citation type="journal article" date="2011" name="PLoS Pathog.">
        <title>Dynamic evolution of pathogenicity revealed by sequencing and comparative genomics of 19 Pseudomonas syringae isolates.</title>
        <authorList>
            <person name="Baltrus D.A."/>
            <person name="Nishimura M.T."/>
            <person name="Romanchuk A."/>
            <person name="Chang J.H."/>
            <person name="Mukhtar M.S."/>
            <person name="Cherkis K."/>
            <person name="Roach J."/>
            <person name="Grant S.R."/>
            <person name="Jones C.D."/>
            <person name="Dangl J.L."/>
        </authorList>
    </citation>
    <scope>NUCLEOTIDE SEQUENCE [LARGE SCALE GENOMIC DNA]</scope>
    <source>
        <strain evidence="2">race 4</strain>
    </source>
</reference>
<feature type="non-terminal residue" evidence="1">
    <location>
        <position position="1"/>
    </location>
</feature>
<dbReference type="EMBL" id="ADWY01003000">
    <property type="protein sequence ID" value="EGH18662.1"/>
    <property type="molecule type" value="Genomic_DNA"/>
</dbReference>
<protein>
    <submittedName>
        <fullName evidence="1">ISPsy19, transposase</fullName>
    </submittedName>
</protein>
<dbReference type="HOGENOM" id="CLU_3092199_0_0_6"/>
<comment type="caution">
    <text evidence="1">The sequence shown here is derived from an EMBL/GenBank/DDBJ whole genome shotgun (WGS) entry which is preliminary data.</text>
</comment>
<sequence>QPYSSQAELALVFFAETGITAHPDTFAKALKMAGITRVKQRAKGSFQSPEPNKSYG</sequence>
<organism evidence="1 2">
    <name type="scientific">Pseudomonas savastanoi pv. glycinea str. race 4</name>
    <dbReference type="NCBI Taxonomy" id="875330"/>
    <lineage>
        <taxon>Bacteria</taxon>
        <taxon>Pseudomonadati</taxon>
        <taxon>Pseudomonadota</taxon>
        <taxon>Gammaproteobacteria</taxon>
        <taxon>Pseudomonadales</taxon>
        <taxon>Pseudomonadaceae</taxon>
        <taxon>Pseudomonas</taxon>
    </lineage>
</organism>
<dbReference type="Proteomes" id="UP000005466">
    <property type="component" value="Unassembled WGS sequence"/>
</dbReference>
<accession>F3CHC0</accession>
<evidence type="ECO:0000313" key="1">
    <source>
        <dbReference type="EMBL" id="EGH18662.1"/>
    </source>
</evidence>
<feature type="non-terminal residue" evidence="1">
    <location>
        <position position="56"/>
    </location>
</feature>
<dbReference type="AlphaFoldDB" id="F3CHC0"/>
<evidence type="ECO:0000313" key="2">
    <source>
        <dbReference type="Proteomes" id="UP000005466"/>
    </source>
</evidence>
<proteinExistence type="predicted"/>